<dbReference type="Pfam" id="PF18417">
    <property type="entry name" value="LodA_C"/>
    <property type="match status" value="1"/>
</dbReference>
<comment type="caution">
    <text evidence="4">The sequence shown here is derived from an EMBL/GenBank/DDBJ whole genome shotgun (WGS) entry which is preliminary data.</text>
</comment>
<proteinExistence type="predicted"/>
<dbReference type="Gene3D" id="1.20.1260.10">
    <property type="match status" value="1"/>
</dbReference>
<dbReference type="EMBL" id="JACAZH010000015">
    <property type="protein sequence ID" value="KAF7349738.1"/>
    <property type="molecule type" value="Genomic_DNA"/>
</dbReference>
<dbReference type="PANTHER" id="PTHR34400:SF4">
    <property type="entry name" value="MEMBRANE PROTEIN"/>
    <property type="match status" value="1"/>
</dbReference>
<dbReference type="AlphaFoldDB" id="A0A8H7CWC4"/>
<feature type="domain" description="L-lysine epsilon oxidase C-terminal" evidence="3">
    <location>
        <begin position="374"/>
        <end position="503"/>
    </location>
</feature>
<dbReference type="InterPro" id="IPR041173">
    <property type="entry name" value="LodA_C"/>
</dbReference>
<feature type="domain" description="Iminophenyl-pyruvate dimer synthase" evidence="1">
    <location>
        <begin position="698"/>
        <end position="918"/>
    </location>
</feature>
<evidence type="ECO:0000313" key="4">
    <source>
        <dbReference type="EMBL" id="KAF7349738.1"/>
    </source>
</evidence>
<reference evidence="4" key="1">
    <citation type="submission" date="2020-05" db="EMBL/GenBank/DDBJ databases">
        <title>Mycena genomes resolve the evolution of fungal bioluminescence.</title>
        <authorList>
            <person name="Tsai I.J."/>
        </authorList>
    </citation>
    <scope>NUCLEOTIDE SEQUENCE</scope>
    <source>
        <strain evidence="4">160909Yilan</strain>
    </source>
</reference>
<gene>
    <name evidence="4" type="ORF">MSAN_01700600</name>
</gene>
<evidence type="ECO:0000313" key="5">
    <source>
        <dbReference type="Proteomes" id="UP000623467"/>
    </source>
</evidence>
<dbReference type="PANTHER" id="PTHR34400">
    <property type="match status" value="1"/>
</dbReference>
<evidence type="ECO:0000259" key="2">
    <source>
        <dbReference type="Pfam" id="PF17990"/>
    </source>
</evidence>
<evidence type="ECO:0000259" key="1">
    <source>
        <dbReference type="Pfam" id="PF12902"/>
    </source>
</evidence>
<accession>A0A8H7CWC4</accession>
<protein>
    <submittedName>
        <fullName evidence="4">Ferritin-like-domain-containing protein</fullName>
    </submittedName>
</protein>
<dbReference type="InterPro" id="IPR012347">
    <property type="entry name" value="Ferritin-like"/>
</dbReference>
<dbReference type="Proteomes" id="UP000623467">
    <property type="component" value="Unassembled WGS sequence"/>
</dbReference>
<dbReference type="InterPro" id="IPR041168">
    <property type="entry name" value="LodA_N"/>
</dbReference>
<sequence>MPAIEPADIAYIDIFPSIGIARVGNSDEYYIGPEIPGRNDTPDGGFKDKDMKVKRQAARFRVYAFGKDHKVLGELNSDNGFELQWTVEVANKKASWYTFMGRHQSLAFQPGNTTLRNPSVQPTLDPDQRTDCIIAPGPKTIKTSDKNPVDMIGQFKGSAPAPVDVYLGSIKVDEKGRLLVLPGRGDSRCIDDPEDPYPLILTDFDNPNWIDDTSDGTVQVKAIRGNQWSTSHTAHVVCTTPKYATDIYAPTTLYDVMESVYTKEKGKVDELVGEVEYWRDIWEILQRPVLLSWVNGQANGGHGPGRMGNFFDPAWQAKLQSTEPEHEATRKIVLGRMRLPELDTKENKTARRGQAFKYFMPWLSGDGGRATEGEYTTFTSVTELQYARLTKWADGDFVVNPANRPNPPARFEDIPLQEQPVALTRSSLEWTIGAPLFPGLELSWNAEEPATYDLGPDALALGELGFRINKSVKPGELTRYLSLPWQSDFYMCRNYWWPSARPDAILTQNLLDTVTKNSTAGWAEVIKAVNLSQKRERSEVADALAEHVPWERGIHQNYTDVYSDQPLFANTDMTQNWHKLGFIVRAKPPSQNLPVQAFPTLPIFVETQRQHPHPEEKKPMDDIQRPELPSFAVHSQALASFDAHKKSQNIAFRMPRPDNPATVPERPPFESHIPATGKWGMEFENPPIDTLASLKEHLQFAMAIELSTIPLYLYAMYSIKLSPKNAKDPRFWDPVTNAIRGVVAEEMLHLTLAGNVLKAIGGEPKLYAQQLGDIKVFPTYPMEMPGRVPKLEMNLRKAIKDNFDTFLGIELPGEPDEPPVGAEEYRTLGQFYGAIKDGLKYLSKEPGNTLFHQDSLPFQFAPGTGYQPRIQNAGGSIVVKDLTTALKALDVIVEQGEGSDGKYSGDELAHYYVFKDLKEVTENWDVYNVPENPTTEMYTEKPKLRQIYHVSRTFDAAYCYLLLSIEKLWTIRDEDKRRQLVLANMYTLMLGVLAPLAKFLVTQPLPDDPEGRVAAPCFNWYEFGADSKTPFKQLRAEMKETMLSYVQVTAESDDQVPEHDYGMQIQALIPIQTALDNMIDIDTSDPPTGTISRKGLNVAHTQGFKGFA</sequence>
<feature type="domain" description="L-Lysine epsilon oxidase N-terminal" evidence="2">
    <location>
        <begin position="15"/>
        <end position="238"/>
    </location>
</feature>
<evidence type="ECO:0000259" key="3">
    <source>
        <dbReference type="Pfam" id="PF18417"/>
    </source>
</evidence>
<keyword evidence="5" id="KW-1185">Reference proteome</keyword>
<dbReference type="InterPro" id="IPR026820">
    <property type="entry name" value="VioB/RebD_dom"/>
</dbReference>
<dbReference type="Pfam" id="PF12902">
    <property type="entry name" value="Ferritin-like"/>
    <property type="match status" value="1"/>
</dbReference>
<organism evidence="4 5">
    <name type="scientific">Mycena sanguinolenta</name>
    <dbReference type="NCBI Taxonomy" id="230812"/>
    <lineage>
        <taxon>Eukaryota</taxon>
        <taxon>Fungi</taxon>
        <taxon>Dikarya</taxon>
        <taxon>Basidiomycota</taxon>
        <taxon>Agaricomycotina</taxon>
        <taxon>Agaricomycetes</taxon>
        <taxon>Agaricomycetidae</taxon>
        <taxon>Agaricales</taxon>
        <taxon>Marasmiineae</taxon>
        <taxon>Mycenaceae</taxon>
        <taxon>Mycena</taxon>
    </lineage>
</organism>
<name>A0A8H7CWC4_9AGAR</name>
<dbReference type="Pfam" id="PF17990">
    <property type="entry name" value="LodA_N"/>
    <property type="match status" value="1"/>
</dbReference>
<dbReference type="OrthoDB" id="3253404at2759"/>